<evidence type="ECO:0000256" key="8">
    <source>
        <dbReference type="ARBA" id="ARBA00022884"/>
    </source>
</evidence>
<evidence type="ECO:0000256" key="7">
    <source>
        <dbReference type="ARBA" id="ARBA00022842"/>
    </source>
</evidence>
<feature type="active site" description="Proton acceptor for HNH nuclease domain" evidence="13">
    <location>
        <position position="857"/>
    </location>
</feature>
<sequence length="1358" mass="157538">MGKMYYLGLDIGTNSVGYAVTDPSYHLLKFKGEPMWGAHVFAAGNQSAERRSFRTSRRRLDRRQQRVKLVQEIFAPVISPIDPRFFIRLHESALWRDDVAETDKHIFFNDPTYTDKEYYSDYPTIHHLIVDLMESSEKHDPRLVYLAVAWLVAHRGHFLNEVDKDNIGDVLSFDAFYPEFLAFLSDNGVSPWVCESKALQATLLSRNSVNDKYKALKSLIFGSQKPEDNFDANISEDGLIQLLAGKKVKVNKLFPQESNDASFTLNDKEDAIEEILGTLTPDECEWIAHIRRLFDWAIMKHALKDGRTISESKVKLYEQHHHDLTQLKYFVKTYLAKEYDDIFRNVDSETTKNYVAYSYHVKEVKGTLPKNKATQEEFCKYVLGKVKNIECSEADKVDFDEMIQRLTDNSFMPKQVSGENRVIPYQLYYYELKTILNKAASYLPFLTQCGKDAISNQDKLLSIMTFRIPYFVGPLRKDNSEHAWLERKAGKIYPWNFNDKVDLDKSEEAFIRRMTNTCTYYPGEDVLPLDSLIYEKFMILNEINNIRIDGYPISVDVKQQVFGLFEKKRRVTVKDIQNLLLSLGALDKHGKLTGIDTTIHSNYNTYHHFKSLMERGVLTRDDVERIVERMTYSDDTKRVRLWLNNNYGTLTADDVKHISRLRKHDFGRLSKMFLTGLKGVHKETGERASILDFMWNTNDNLMQLLSECYTFSDEITKLQEAYYAKAQLSLNDFLDSMYISNAVKRPIYRTLAVVNDIRKACGTAPKRIFIEMARDGESKKKRSVTRREQIKNLYRSIRKDFQQEVDFLEKILENKSDGQLQSDALYLYFAQLGRDMYTGDPIKLEHIKDQSFYNIDHIYPQSMVKDDSLDNKVLVQSEINGEKSSRYPLDAAIRNKMKPLWDAYYNHGLISLKKYQRLTRSTPFTDDEKWDFINRQLVETRQSTKALAILLKRKFPDTEIVYSKAGLSSDFRHEFGLVKSRNINDLHHAKDAFLAIVTGNVYHERFNRRWFMVNQPYSVKTKTLFTHSIKNGNFVAWNGEEDLGRIVKMLKQNKNTIHFTRFSFDRKEGLFDIQPLKASTGLVPRKAGLDVVKYGGYDKSTAAYYLLVRFTLEDKKTQHKLMMIPVEGLYKARIDHDKEFLTDYAQTTISEILQKDKQKVINIMFPMGTRHIKLNSMISIDGFYLSIGGKSSKGKSVLCHAMVPLIVPHKIECYIKAMESFARKFKENNKLRIVEKFDKITVEDNLNLYELFLQKLQHNPYNKFFSTQFDVLTNGRSTFTKLSPEEQVQTLLNILSIFKTCRSSGCDLKSINGSAQAARIMISADLTGLSKKYSDIRLVEQSASGLFVSKSQNLLEYL</sequence>
<gene>
    <name evidence="13" type="primary">cas9</name>
    <name evidence="15" type="ordered locus">Acin_0978</name>
</gene>
<dbReference type="InterPro" id="IPR032237">
    <property type="entry name" value="Cas9_PI"/>
</dbReference>
<name>G4Q6A5_ACIIR</name>
<feature type="active site" description="For RuvC-like nuclease domain" evidence="13">
    <location>
        <position position="10"/>
    </location>
</feature>
<dbReference type="KEGG" id="ain:Acin_0978"/>
<dbReference type="InterPro" id="IPR032240">
    <property type="entry name" value="Cas9_REC"/>
</dbReference>
<dbReference type="InterPro" id="IPR055228">
    <property type="entry name" value="Cas9_RuvC"/>
</dbReference>
<dbReference type="InterPro" id="IPR003615">
    <property type="entry name" value="HNH_nuc"/>
</dbReference>
<evidence type="ECO:0000259" key="14">
    <source>
        <dbReference type="PROSITE" id="PS51749"/>
    </source>
</evidence>
<keyword evidence="6 13" id="KW-0378">Hydrolase</keyword>
<evidence type="ECO:0000256" key="10">
    <source>
        <dbReference type="ARBA" id="ARBA00023125"/>
    </source>
</evidence>
<evidence type="ECO:0000256" key="1">
    <source>
        <dbReference type="ARBA" id="ARBA00001946"/>
    </source>
</evidence>
<comment type="domain">
    <text evidence="13">Has 2 endonuclease domains. The discontinuous RuvC-like domain cleaves the target DNA noncomplementary to crRNA while the HNH nuclease domain cleaves the target DNA complementary to crRNA.</text>
</comment>
<keyword evidence="5 13" id="KW-0255">Endonuclease</keyword>
<dbReference type="GO" id="GO:0003677">
    <property type="term" value="F:DNA binding"/>
    <property type="evidence" value="ECO:0007669"/>
    <property type="project" value="UniProtKB-UniRule"/>
</dbReference>
<dbReference type="EC" id="3.1.-.-" evidence="13"/>
<comment type="function">
    <text evidence="13">CRISPR (clustered regularly interspaced short palindromic repeat) is an adaptive immune system that provides protection against mobile genetic elements (viruses, transposable elements and conjugative plasmids). CRISPR clusters contain spacers, sequences complementary to antecedent mobile elements, and target invading nucleic acids. CRISPR clusters are transcribed and processed into CRISPR RNA (crRNA). In type II CRISPR systems correct processing of pre-crRNA requires a trans-encoded small RNA (tracrRNA), endogenous ribonuclease 3 (rnc) and this protein. The tracrRNA serves as a guide for ribonuclease 3-aided processing of pre-crRNA. Subsequently Cas9/crRNA/tracrRNA endonucleolytically cleaves linear or circular dsDNA target complementary to the spacer; Cas9 is inactive in the absence of the 2 guide RNAs (gRNA). Cas9 recognizes the protospacer adjacent motif (PAM) in the CRISPR repeat sequences to help distinguish self versus nonself, as targets within the bacterial CRISPR locus do not have PAMs. PAM recognition is also required for catalytic activity.</text>
</comment>
<keyword evidence="10 13" id="KW-0238">DNA-binding</keyword>
<dbReference type="Pfam" id="PF16592">
    <property type="entry name" value="Cas9_REC"/>
    <property type="match status" value="1"/>
</dbReference>
<dbReference type="NCBIfam" id="TIGR01865">
    <property type="entry name" value="cas_Csn1"/>
    <property type="match status" value="1"/>
</dbReference>
<dbReference type="GO" id="GO:0046872">
    <property type="term" value="F:metal ion binding"/>
    <property type="evidence" value="ECO:0007669"/>
    <property type="project" value="UniProtKB-UniRule"/>
</dbReference>
<keyword evidence="8 13" id="KW-0694">RNA-binding</keyword>
<dbReference type="InParanoid" id="G4Q6A5"/>
<dbReference type="RefSeq" id="WP_009016219.1">
    <property type="nucleotide sequence ID" value="NC_016077.1"/>
</dbReference>
<keyword evidence="7" id="KW-0460">Magnesium</keyword>
<dbReference type="eggNOG" id="COG3513">
    <property type="taxonomic scope" value="Bacteria"/>
</dbReference>
<dbReference type="GO" id="GO:0003723">
    <property type="term" value="F:RNA binding"/>
    <property type="evidence" value="ECO:0007669"/>
    <property type="project" value="UniProtKB-UniRule"/>
</dbReference>
<keyword evidence="16" id="KW-1185">Reference proteome</keyword>
<dbReference type="InterPro" id="IPR033114">
    <property type="entry name" value="HNH_CAS9"/>
</dbReference>
<comment type="cofactor">
    <cofactor evidence="1">
        <name>Mg(2+)</name>
        <dbReference type="ChEBI" id="CHEBI:18420"/>
    </cofactor>
</comment>
<keyword evidence="11" id="KW-0464">Manganese</keyword>
<dbReference type="InterPro" id="IPR028629">
    <property type="entry name" value="Cas9"/>
</dbReference>
<comment type="subunit">
    <text evidence="12 13">Monomer. Binds crRNA and tracrRNA.</text>
</comment>
<organism evidence="15 16">
    <name type="scientific">Acidaminococcus intestini (strain RyC-MR95)</name>
    <dbReference type="NCBI Taxonomy" id="568816"/>
    <lineage>
        <taxon>Bacteria</taxon>
        <taxon>Bacillati</taxon>
        <taxon>Bacillota</taxon>
        <taxon>Negativicutes</taxon>
        <taxon>Acidaminococcales</taxon>
        <taxon>Acidaminococcaceae</taxon>
        <taxon>Acidaminococcus</taxon>
    </lineage>
</organism>
<evidence type="ECO:0000256" key="4">
    <source>
        <dbReference type="ARBA" id="ARBA00022723"/>
    </source>
</evidence>
<dbReference type="GO" id="GO:0016787">
    <property type="term" value="F:hydrolase activity"/>
    <property type="evidence" value="ECO:0007669"/>
    <property type="project" value="UniProtKB-KW"/>
</dbReference>
<dbReference type="Proteomes" id="UP000007093">
    <property type="component" value="Chromosome"/>
</dbReference>
<evidence type="ECO:0000256" key="13">
    <source>
        <dbReference type="HAMAP-Rule" id="MF_01480"/>
    </source>
</evidence>
<dbReference type="Pfam" id="PF22702">
    <property type="entry name" value="Cas9_RuvC"/>
    <property type="match status" value="1"/>
</dbReference>
<protein>
    <recommendedName>
        <fullName evidence="13">CRISPR-associated endonuclease Cas9</fullName>
        <ecNumber evidence="13">3.1.-.-</ecNumber>
    </recommendedName>
</protein>
<comment type="caution">
    <text evidence="13">Lacks conserved residue(s) required for the propagation of feature annotation.</text>
</comment>
<dbReference type="Pfam" id="PF16593">
    <property type="entry name" value="Cas9-BH"/>
    <property type="match status" value="1"/>
</dbReference>
<evidence type="ECO:0000313" key="16">
    <source>
        <dbReference type="Proteomes" id="UP000007093"/>
    </source>
</evidence>
<dbReference type="GO" id="GO:0043571">
    <property type="term" value="P:maintenance of CRISPR repeat elements"/>
    <property type="evidence" value="ECO:0007669"/>
    <property type="project" value="UniProtKB-UniRule"/>
</dbReference>
<comment type="similarity">
    <text evidence="2">Belongs to the CRISPR-associated protein Cas9 family. Subtype II-A subfamily.</text>
</comment>
<dbReference type="PROSITE" id="PS51749">
    <property type="entry name" value="HNH_CAS9"/>
    <property type="match status" value="1"/>
</dbReference>
<accession>G4Q6A5</accession>
<dbReference type="PATRIC" id="fig|568816.4.peg.941"/>
<dbReference type="HOGENOM" id="CLU_005604_0_0_9"/>
<reference evidence="15 16" key="1">
    <citation type="journal article" date="2011" name="J. Bacteriol.">
        <title>Complete genome sequence of Acidaminococcus intestini RYC-MR95, a Gram-negative bacterium from the phylum Firmicutes.</title>
        <authorList>
            <person name="D'Auria G."/>
            <person name="Galan J.C."/>
            <person name="Rodriguez-Alcayna M."/>
            <person name="Moya A."/>
            <person name="Baquero F."/>
            <person name="Latorre A."/>
        </authorList>
    </citation>
    <scope>NUCLEOTIDE SEQUENCE [LARGE SCALE GENOMIC DNA]</scope>
    <source>
        <strain evidence="15 16">RyC-MR95</strain>
    </source>
</reference>
<dbReference type="GO" id="GO:0004519">
    <property type="term" value="F:endonuclease activity"/>
    <property type="evidence" value="ECO:0007669"/>
    <property type="project" value="UniProtKB-UniRule"/>
</dbReference>
<dbReference type="InterPro" id="IPR032239">
    <property type="entry name" value="Cas9-BH"/>
</dbReference>
<dbReference type="GeneID" id="92878784"/>
<keyword evidence="9 13" id="KW-0051">Antiviral defense</keyword>
<proteinExistence type="inferred from homology"/>
<dbReference type="GO" id="GO:0051607">
    <property type="term" value="P:defense response to virus"/>
    <property type="evidence" value="ECO:0007669"/>
    <property type="project" value="UniProtKB-UniRule"/>
</dbReference>
<feature type="domain" description="HNH Cas9-type" evidence="14">
    <location>
        <begin position="776"/>
        <end position="937"/>
    </location>
</feature>
<evidence type="ECO:0000256" key="12">
    <source>
        <dbReference type="ARBA" id="ARBA00046380"/>
    </source>
</evidence>
<dbReference type="HAMAP" id="MF_01480">
    <property type="entry name" value="Cas9"/>
    <property type="match status" value="1"/>
</dbReference>
<dbReference type="STRING" id="568816.Acin_0978"/>
<evidence type="ECO:0000256" key="5">
    <source>
        <dbReference type="ARBA" id="ARBA00022759"/>
    </source>
</evidence>
<evidence type="ECO:0000256" key="9">
    <source>
        <dbReference type="ARBA" id="ARBA00023118"/>
    </source>
</evidence>
<dbReference type="Pfam" id="PF13395">
    <property type="entry name" value="HNH_4"/>
    <property type="match status" value="1"/>
</dbReference>
<evidence type="ECO:0000256" key="2">
    <source>
        <dbReference type="ARBA" id="ARBA00005244"/>
    </source>
</evidence>
<comment type="similarity">
    <text evidence="13">Belongs to the CRISPR-associated Cas9 family.</text>
</comment>
<evidence type="ECO:0000313" key="15">
    <source>
        <dbReference type="EMBL" id="AEQ22206.1"/>
    </source>
</evidence>
<dbReference type="EMBL" id="CP003058">
    <property type="protein sequence ID" value="AEQ22206.1"/>
    <property type="molecule type" value="Genomic_DNA"/>
</dbReference>
<evidence type="ECO:0000256" key="6">
    <source>
        <dbReference type="ARBA" id="ARBA00022801"/>
    </source>
</evidence>
<evidence type="ECO:0000256" key="3">
    <source>
        <dbReference type="ARBA" id="ARBA00022722"/>
    </source>
</evidence>
<evidence type="ECO:0000256" key="11">
    <source>
        <dbReference type="ARBA" id="ARBA00023211"/>
    </source>
</evidence>
<dbReference type="Pfam" id="PF16595">
    <property type="entry name" value="Cas9_PI"/>
    <property type="match status" value="1"/>
</dbReference>
<keyword evidence="3 13" id="KW-0540">Nuclease</keyword>
<keyword evidence="4" id="KW-0479">Metal-binding</keyword>